<accession>A0AAW8EKN4</accession>
<reference evidence="3" key="1">
    <citation type="submission" date="2023-07" db="EMBL/GenBank/DDBJ databases">
        <title>Sorghum-associated microbial communities from plants grown in Nebraska, USA.</title>
        <authorList>
            <person name="Schachtman D."/>
        </authorList>
    </citation>
    <scope>NUCLEOTIDE SEQUENCE</scope>
    <source>
        <strain evidence="3">DS3315</strain>
    </source>
</reference>
<feature type="compositionally biased region" description="Basic and acidic residues" evidence="1">
    <location>
        <begin position="38"/>
        <end position="57"/>
    </location>
</feature>
<keyword evidence="2" id="KW-1133">Transmembrane helix</keyword>
<dbReference type="RefSeq" id="WP_307595081.1">
    <property type="nucleotide sequence ID" value="NZ_CAXUQE020000001.1"/>
</dbReference>
<dbReference type="InterPro" id="IPR036259">
    <property type="entry name" value="MFS_trans_sf"/>
</dbReference>
<comment type="caution">
    <text evidence="3">The sequence shown here is derived from an EMBL/GenBank/DDBJ whole genome shotgun (WGS) entry which is preliminary data.</text>
</comment>
<keyword evidence="2" id="KW-0472">Membrane</keyword>
<evidence type="ECO:0000256" key="2">
    <source>
        <dbReference type="SAM" id="Phobius"/>
    </source>
</evidence>
<feature type="region of interest" description="Disordered" evidence="1">
    <location>
        <begin position="354"/>
        <end position="373"/>
    </location>
</feature>
<organism evidence="3 4">
    <name type="scientific">Variovorax paradoxus</name>
    <dbReference type="NCBI Taxonomy" id="34073"/>
    <lineage>
        <taxon>Bacteria</taxon>
        <taxon>Pseudomonadati</taxon>
        <taxon>Pseudomonadota</taxon>
        <taxon>Betaproteobacteria</taxon>
        <taxon>Burkholderiales</taxon>
        <taxon>Comamonadaceae</taxon>
        <taxon>Variovorax</taxon>
    </lineage>
</organism>
<feature type="transmembrane region" description="Helical" evidence="2">
    <location>
        <begin position="125"/>
        <end position="147"/>
    </location>
</feature>
<dbReference type="SUPFAM" id="SSF103473">
    <property type="entry name" value="MFS general substrate transporter"/>
    <property type="match status" value="1"/>
</dbReference>
<evidence type="ECO:0000256" key="1">
    <source>
        <dbReference type="SAM" id="MobiDB-lite"/>
    </source>
</evidence>
<dbReference type="AlphaFoldDB" id="A0AAW8EKN4"/>
<proteinExistence type="predicted"/>
<evidence type="ECO:0000313" key="3">
    <source>
        <dbReference type="EMBL" id="MDP9972516.1"/>
    </source>
</evidence>
<dbReference type="EMBL" id="JAUSRV010000009">
    <property type="protein sequence ID" value="MDP9972516.1"/>
    <property type="molecule type" value="Genomic_DNA"/>
</dbReference>
<feature type="transmembrane region" description="Helical" evidence="2">
    <location>
        <begin position="92"/>
        <end position="113"/>
    </location>
</feature>
<gene>
    <name evidence="3" type="ORF">J2W39_003758</name>
</gene>
<sequence length="373" mass="42999">MFISENSYNNERRSEGASRAVAYYADINQHTRLYSIDEGARPRQEQEPKPSRKERLKQQEIAQPRLSGMRTLLDFNEHFVELSNAGEEKRSLGFMLLVLFGLIALMPAYFIGLLLTDQKPYPQDWYIAMGILLAIGFLAFLLIYFLIYPHVLAPAFFTSLRARYRFNRTTRKVYVLRPRKYGGNVVLDWDRVQAHVRWAPPKSWTAEQLASDATAREARLRSTGRDSNLLLYWAPLDANDPERKGEDVLWVGPTGSGESLWQYIRTFMEDGMDAVPRPSEHEWLRKGFSGPGEHLEETVMHGSHMRDDIIGKGTSGATFTNYATNFLWAPLHSLAERLCYWPTFPEEWNSDCGQKRRESGIGPEEPLRWTCKP</sequence>
<dbReference type="Proteomes" id="UP001224845">
    <property type="component" value="Unassembled WGS sequence"/>
</dbReference>
<name>A0AAW8EKN4_VARPD</name>
<feature type="region of interest" description="Disordered" evidence="1">
    <location>
        <begin position="37"/>
        <end position="57"/>
    </location>
</feature>
<evidence type="ECO:0008006" key="5">
    <source>
        <dbReference type="Google" id="ProtNLM"/>
    </source>
</evidence>
<protein>
    <recommendedName>
        <fullName evidence="5">MFS transporter</fullName>
    </recommendedName>
</protein>
<evidence type="ECO:0000313" key="4">
    <source>
        <dbReference type="Proteomes" id="UP001224845"/>
    </source>
</evidence>
<keyword evidence="2" id="KW-0812">Transmembrane</keyword>